<protein>
    <submittedName>
        <fullName evidence="4">GNAT family N-acetyltransferase</fullName>
    </submittedName>
</protein>
<dbReference type="PANTHER" id="PTHR43626:SF4">
    <property type="entry name" value="GCN5-RELATED N-ACETYLTRANSFERASE 2, CHLOROPLASTIC"/>
    <property type="match status" value="1"/>
</dbReference>
<dbReference type="Pfam" id="PF13673">
    <property type="entry name" value="Acetyltransf_10"/>
    <property type="match status" value="1"/>
</dbReference>
<keyword evidence="5" id="KW-1185">Reference proteome</keyword>
<dbReference type="InterPro" id="IPR000182">
    <property type="entry name" value="GNAT_dom"/>
</dbReference>
<reference evidence="4 5" key="1">
    <citation type="submission" date="2020-04" db="EMBL/GenBank/DDBJ databases">
        <title>Thalassotalea sp. M1531, isolated from the surface of marine red alga.</title>
        <authorList>
            <person name="Pang L."/>
            <person name="Lu D.-C."/>
        </authorList>
    </citation>
    <scope>NUCLEOTIDE SEQUENCE [LARGE SCALE GENOMIC DNA]</scope>
    <source>
        <strain evidence="4 5">M1531</strain>
    </source>
</reference>
<dbReference type="EMBL" id="JABBXH010000001">
    <property type="protein sequence ID" value="NMP30128.1"/>
    <property type="molecule type" value="Genomic_DNA"/>
</dbReference>
<sequence>MKTISPSVATYNELRKKVGWGNTSPEQAKTALNNSLFHVIAISNEEVIGMARVIGDGAMFFYIQDLVVDPSFQRKGVGGMLMQKIESYLVKSALPGVTIGLLSAKGKENFYQRYGYNVRDGSLLGLGMCKFIE</sequence>
<dbReference type="InterPro" id="IPR016181">
    <property type="entry name" value="Acyl_CoA_acyltransferase"/>
</dbReference>
<name>A0A7Y0L9L2_9GAMM</name>
<evidence type="ECO:0000256" key="1">
    <source>
        <dbReference type="ARBA" id="ARBA00022679"/>
    </source>
</evidence>
<evidence type="ECO:0000313" key="4">
    <source>
        <dbReference type="EMBL" id="NMP30128.1"/>
    </source>
</evidence>
<dbReference type="AlphaFoldDB" id="A0A7Y0L9L2"/>
<organism evidence="4 5">
    <name type="scientific">Thalassotalea algicola</name>
    <dbReference type="NCBI Taxonomy" id="2716224"/>
    <lineage>
        <taxon>Bacteria</taxon>
        <taxon>Pseudomonadati</taxon>
        <taxon>Pseudomonadota</taxon>
        <taxon>Gammaproteobacteria</taxon>
        <taxon>Alteromonadales</taxon>
        <taxon>Colwelliaceae</taxon>
        <taxon>Thalassotalea</taxon>
    </lineage>
</organism>
<accession>A0A7Y0L9L2</accession>
<evidence type="ECO:0000313" key="5">
    <source>
        <dbReference type="Proteomes" id="UP000568664"/>
    </source>
</evidence>
<dbReference type="CDD" id="cd04301">
    <property type="entry name" value="NAT_SF"/>
    <property type="match status" value="1"/>
</dbReference>
<evidence type="ECO:0000259" key="3">
    <source>
        <dbReference type="PROSITE" id="PS51186"/>
    </source>
</evidence>
<keyword evidence="1 4" id="KW-0808">Transferase</keyword>
<dbReference type="Proteomes" id="UP000568664">
    <property type="component" value="Unassembled WGS sequence"/>
</dbReference>
<dbReference type="GO" id="GO:0008080">
    <property type="term" value="F:N-acetyltransferase activity"/>
    <property type="evidence" value="ECO:0007669"/>
    <property type="project" value="InterPro"/>
</dbReference>
<comment type="caution">
    <text evidence="4">The sequence shown here is derived from an EMBL/GenBank/DDBJ whole genome shotgun (WGS) entry which is preliminary data.</text>
</comment>
<gene>
    <name evidence="4" type="ORF">HII17_01015</name>
</gene>
<evidence type="ECO:0000256" key="2">
    <source>
        <dbReference type="ARBA" id="ARBA00023315"/>
    </source>
</evidence>
<dbReference type="GO" id="GO:0005737">
    <property type="term" value="C:cytoplasm"/>
    <property type="evidence" value="ECO:0007669"/>
    <property type="project" value="TreeGrafter"/>
</dbReference>
<dbReference type="Gene3D" id="3.40.630.30">
    <property type="match status" value="1"/>
</dbReference>
<dbReference type="SUPFAM" id="SSF55729">
    <property type="entry name" value="Acyl-CoA N-acyltransferases (Nat)"/>
    <property type="match status" value="1"/>
</dbReference>
<dbReference type="PANTHER" id="PTHR43626">
    <property type="entry name" value="ACYL-COA N-ACYLTRANSFERASE"/>
    <property type="match status" value="1"/>
</dbReference>
<proteinExistence type="predicted"/>
<dbReference type="PROSITE" id="PS51186">
    <property type="entry name" value="GNAT"/>
    <property type="match status" value="1"/>
</dbReference>
<keyword evidence="2" id="KW-0012">Acyltransferase</keyword>
<feature type="domain" description="N-acetyltransferase" evidence="3">
    <location>
        <begin position="1"/>
        <end position="133"/>
    </location>
</feature>
<dbReference type="InterPro" id="IPR045039">
    <property type="entry name" value="NSI-like"/>
</dbReference>